<dbReference type="AlphaFoldDB" id="A0A369UQ34"/>
<keyword evidence="3" id="KW-1185">Reference proteome</keyword>
<gene>
    <name evidence="2" type="ORF">DVJ77_11270</name>
</gene>
<dbReference type="GO" id="GO:0016787">
    <property type="term" value="F:hydrolase activity"/>
    <property type="evidence" value="ECO:0007669"/>
    <property type="project" value="UniProtKB-KW"/>
</dbReference>
<accession>A0A369UQ34</accession>
<evidence type="ECO:0000313" key="2">
    <source>
        <dbReference type="EMBL" id="RDD81730.1"/>
    </source>
</evidence>
<evidence type="ECO:0000259" key="1">
    <source>
        <dbReference type="Pfam" id="PF12146"/>
    </source>
</evidence>
<sequence length="312" mass="34250">MNRTRRQVESKRHGAAALLKLSAVRAGFALGSRIAPTRTVNRAARLFSTPFASSRKRAASALSQTDAQRGEIIVDGTRIATYTWGDPAKQPYALLVHGWSSFGLRFQPWIKQLRAMGLAVITFDQPGHGDSGGRYCTLPDFVNTVREIGRVYGTAALAVGHSLGGTAVTLAQDENWHAQRLILIAPAADPVAATRRFTHFVHLSEHLSERLHDRFKAISGVSIHDLQVHRHLPRMGQPALIVHDLDDREVPWEEGERYARHWSGARLLTTQGLGHHKVLDATEVVDAAFAFLHGKAVGERVIASPNLPFGLA</sequence>
<dbReference type="SUPFAM" id="SSF53474">
    <property type="entry name" value="alpha/beta-Hydrolases"/>
    <property type="match status" value="1"/>
</dbReference>
<dbReference type="InterPro" id="IPR050266">
    <property type="entry name" value="AB_hydrolase_sf"/>
</dbReference>
<dbReference type="InterPro" id="IPR029058">
    <property type="entry name" value="AB_hydrolase_fold"/>
</dbReference>
<dbReference type="Gene3D" id="3.40.50.1820">
    <property type="entry name" value="alpha/beta hydrolase"/>
    <property type="match status" value="1"/>
</dbReference>
<evidence type="ECO:0000313" key="3">
    <source>
        <dbReference type="Proteomes" id="UP000253782"/>
    </source>
</evidence>
<dbReference type="Pfam" id="PF12146">
    <property type="entry name" value="Hydrolase_4"/>
    <property type="match status" value="1"/>
</dbReference>
<feature type="domain" description="Serine aminopeptidase S33" evidence="1">
    <location>
        <begin position="94"/>
        <end position="216"/>
    </location>
</feature>
<organism evidence="2 3">
    <name type="scientific">Dyella tabacisoli</name>
    <dbReference type="NCBI Taxonomy" id="2282381"/>
    <lineage>
        <taxon>Bacteria</taxon>
        <taxon>Pseudomonadati</taxon>
        <taxon>Pseudomonadota</taxon>
        <taxon>Gammaproteobacteria</taxon>
        <taxon>Lysobacterales</taxon>
        <taxon>Rhodanobacteraceae</taxon>
        <taxon>Dyella</taxon>
    </lineage>
</organism>
<dbReference type="RefSeq" id="WP_114845597.1">
    <property type="nucleotide sequence ID" value="NZ_JBHSPE010000005.1"/>
</dbReference>
<keyword evidence="2" id="KW-0378">Hydrolase</keyword>
<proteinExistence type="predicted"/>
<dbReference type="EMBL" id="QQAH01000009">
    <property type="protein sequence ID" value="RDD81730.1"/>
    <property type="molecule type" value="Genomic_DNA"/>
</dbReference>
<dbReference type="GO" id="GO:0016020">
    <property type="term" value="C:membrane"/>
    <property type="evidence" value="ECO:0007669"/>
    <property type="project" value="TreeGrafter"/>
</dbReference>
<dbReference type="InterPro" id="IPR022742">
    <property type="entry name" value="Hydrolase_4"/>
</dbReference>
<comment type="caution">
    <text evidence="2">The sequence shown here is derived from an EMBL/GenBank/DDBJ whole genome shotgun (WGS) entry which is preliminary data.</text>
</comment>
<reference evidence="2 3" key="1">
    <citation type="submission" date="2018-07" db="EMBL/GenBank/DDBJ databases">
        <title>Dyella tabacisoli L4-6T, whole genome shotgun sequence.</title>
        <authorList>
            <person name="Zhou X.-K."/>
            <person name="Li W.-J."/>
            <person name="Duan Y.-Q."/>
        </authorList>
    </citation>
    <scope>NUCLEOTIDE SEQUENCE [LARGE SCALE GENOMIC DNA]</scope>
    <source>
        <strain evidence="2 3">L4-6</strain>
    </source>
</reference>
<dbReference type="PANTHER" id="PTHR43798">
    <property type="entry name" value="MONOACYLGLYCEROL LIPASE"/>
    <property type="match status" value="1"/>
</dbReference>
<name>A0A369UQ34_9GAMM</name>
<dbReference type="Proteomes" id="UP000253782">
    <property type="component" value="Unassembled WGS sequence"/>
</dbReference>
<dbReference type="PANTHER" id="PTHR43798:SF33">
    <property type="entry name" value="HYDROLASE, PUTATIVE (AFU_ORTHOLOGUE AFUA_2G14860)-RELATED"/>
    <property type="match status" value="1"/>
</dbReference>
<dbReference type="OrthoDB" id="9785847at2"/>
<protein>
    <submittedName>
        <fullName evidence="2">Alpha/beta hydrolase</fullName>
    </submittedName>
</protein>